<dbReference type="AlphaFoldDB" id="A0A2P5W2W9"/>
<protein>
    <recommendedName>
        <fullName evidence="1">DUF4283 domain-containing protein</fullName>
    </recommendedName>
</protein>
<evidence type="ECO:0000313" key="2">
    <source>
        <dbReference type="EMBL" id="PPR85407.1"/>
    </source>
</evidence>
<name>A0A2P5W2W9_GOSBA</name>
<dbReference type="InterPro" id="IPR040256">
    <property type="entry name" value="At4g02000-like"/>
</dbReference>
<evidence type="ECO:0000313" key="3">
    <source>
        <dbReference type="Proteomes" id="UP000239757"/>
    </source>
</evidence>
<dbReference type="Proteomes" id="UP000239757">
    <property type="component" value="Unassembled WGS sequence"/>
</dbReference>
<evidence type="ECO:0000259" key="1">
    <source>
        <dbReference type="Pfam" id="PF14111"/>
    </source>
</evidence>
<reference evidence="2 3" key="1">
    <citation type="submission" date="2015-01" db="EMBL/GenBank/DDBJ databases">
        <title>Genome of allotetraploid Gossypium barbadense reveals genomic plasticity and fiber elongation in cotton evolution.</title>
        <authorList>
            <person name="Chen X."/>
            <person name="Liu X."/>
            <person name="Zhao B."/>
            <person name="Zheng H."/>
            <person name="Hu Y."/>
            <person name="Lu G."/>
            <person name="Yang C."/>
            <person name="Chen J."/>
            <person name="Shan C."/>
            <person name="Zhang L."/>
            <person name="Zhou Y."/>
            <person name="Wang L."/>
            <person name="Guo W."/>
            <person name="Bai Y."/>
            <person name="Ruan J."/>
            <person name="Shangguan X."/>
            <person name="Mao Y."/>
            <person name="Jiang J."/>
            <person name="Zhu Y."/>
            <person name="Lei J."/>
            <person name="Kang H."/>
            <person name="Chen S."/>
            <person name="He X."/>
            <person name="Wang R."/>
            <person name="Wang Y."/>
            <person name="Chen J."/>
            <person name="Wang L."/>
            <person name="Yu S."/>
            <person name="Wang B."/>
            <person name="Wei J."/>
            <person name="Song S."/>
            <person name="Lu X."/>
            <person name="Gao Z."/>
            <person name="Gu W."/>
            <person name="Deng X."/>
            <person name="Ma D."/>
            <person name="Wang S."/>
            <person name="Liang W."/>
            <person name="Fang L."/>
            <person name="Cai C."/>
            <person name="Zhu X."/>
            <person name="Zhou B."/>
            <person name="Zhang Y."/>
            <person name="Chen Z."/>
            <person name="Xu S."/>
            <person name="Zhu R."/>
            <person name="Wang S."/>
            <person name="Zhang T."/>
            <person name="Zhao G."/>
        </authorList>
    </citation>
    <scope>NUCLEOTIDE SEQUENCE [LARGE SCALE GENOMIC DNA]</scope>
    <source>
        <strain evidence="3">cv. Xinhai21</strain>
        <tissue evidence="2">Leaf</tissue>
    </source>
</reference>
<dbReference type="PANTHER" id="PTHR31286:SF99">
    <property type="entry name" value="DUF4283 DOMAIN-CONTAINING PROTEIN"/>
    <property type="match status" value="1"/>
</dbReference>
<accession>A0A2P5W2W9</accession>
<gene>
    <name evidence="2" type="ORF">GOBAR_AA35285</name>
</gene>
<organism evidence="2 3">
    <name type="scientific">Gossypium barbadense</name>
    <name type="common">Sea Island cotton</name>
    <name type="synonym">Hibiscus barbadensis</name>
    <dbReference type="NCBI Taxonomy" id="3634"/>
    <lineage>
        <taxon>Eukaryota</taxon>
        <taxon>Viridiplantae</taxon>
        <taxon>Streptophyta</taxon>
        <taxon>Embryophyta</taxon>
        <taxon>Tracheophyta</taxon>
        <taxon>Spermatophyta</taxon>
        <taxon>Magnoliopsida</taxon>
        <taxon>eudicotyledons</taxon>
        <taxon>Gunneridae</taxon>
        <taxon>Pentapetalae</taxon>
        <taxon>rosids</taxon>
        <taxon>malvids</taxon>
        <taxon>Malvales</taxon>
        <taxon>Malvaceae</taxon>
        <taxon>Malvoideae</taxon>
        <taxon>Gossypium</taxon>
    </lineage>
</organism>
<dbReference type="PANTHER" id="PTHR31286">
    <property type="entry name" value="GLYCINE-RICH CELL WALL STRUCTURAL PROTEIN 1.8-LIKE"/>
    <property type="match status" value="1"/>
</dbReference>
<sequence length="288" mass="33023">MSTLAFVEGVNIAGSSSGIGRATKKVRRRPKIPLDTEDPMVDENGRKVQSSVQKYIERNMVKTIIVKLLGRRIGFNVLLNKVSSMWSLRNPIQVMDLENDYYLVRFQDEEDYNKVLIGGPWVIFGQYLTVCLWLPFFFTMKDELDAQVVCQKIGSVTKIDKQANAVRRGRFACLAVSVDLRKSLVSKVKINERIQCVEYESLLNVCFKRGLYGHNTDWCMANNEPLPDCQANWGAHTNIVEGLQKQVEKEAFEPWMLIEHWHRGKGCSMGLVKTDLWYNCRPFKIHGA</sequence>
<proteinExistence type="predicted"/>
<dbReference type="Pfam" id="PF14111">
    <property type="entry name" value="DUF4283"/>
    <property type="match status" value="1"/>
</dbReference>
<dbReference type="InterPro" id="IPR025558">
    <property type="entry name" value="DUF4283"/>
</dbReference>
<dbReference type="EMBL" id="KZ669416">
    <property type="protein sequence ID" value="PPR85407.1"/>
    <property type="molecule type" value="Genomic_DNA"/>
</dbReference>
<dbReference type="OrthoDB" id="1102891at2759"/>
<feature type="domain" description="DUF4283" evidence="1">
    <location>
        <begin position="59"/>
        <end position="137"/>
    </location>
</feature>